<keyword evidence="8" id="KW-1185">Reference proteome</keyword>
<dbReference type="GO" id="GO:0022857">
    <property type="term" value="F:transmembrane transporter activity"/>
    <property type="evidence" value="ECO:0007669"/>
    <property type="project" value="InterPro"/>
</dbReference>
<feature type="transmembrane region" description="Helical" evidence="6">
    <location>
        <begin position="325"/>
        <end position="348"/>
    </location>
</feature>
<proteinExistence type="predicted"/>
<feature type="transmembrane region" description="Helical" evidence="6">
    <location>
        <begin position="385"/>
        <end position="409"/>
    </location>
</feature>
<dbReference type="PANTHER" id="PTHR23513">
    <property type="entry name" value="INTEGRAL MEMBRANE EFFLUX PROTEIN-RELATED"/>
    <property type="match status" value="1"/>
</dbReference>
<feature type="transmembrane region" description="Helical" evidence="6">
    <location>
        <begin position="299"/>
        <end position="319"/>
    </location>
</feature>
<comment type="subcellular location">
    <subcellularLocation>
        <location evidence="1">Cell membrane</location>
        <topology evidence="1">Multi-pass membrane protein</topology>
    </subcellularLocation>
</comment>
<keyword evidence="5 6" id="KW-0472">Membrane</keyword>
<dbReference type="InterPro" id="IPR036259">
    <property type="entry name" value="MFS_trans_sf"/>
</dbReference>
<evidence type="ECO:0000256" key="2">
    <source>
        <dbReference type="ARBA" id="ARBA00022475"/>
    </source>
</evidence>
<organism evidence="7 8">
    <name type="scientific">Actinocatenispora sera</name>
    <dbReference type="NCBI Taxonomy" id="390989"/>
    <lineage>
        <taxon>Bacteria</taxon>
        <taxon>Bacillati</taxon>
        <taxon>Actinomycetota</taxon>
        <taxon>Actinomycetes</taxon>
        <taxon>Micromonosporales</taxon>
        <taxon>Micromonosporaceae</taxon>
        <taxon>Actinocatenispora</taxon>
    </lineage>
</organism>
<dbReference type="GO" id="GO:0005886">
    <property type="term" value="C:plasma membrane"/>
    <property type="evidence" value="ECO:0007669"/>
    <property type="project" value="UniProtKB-SubCell"/>
</dbReference>
<dbReference type="EMBL" id="AP023354">
    <property type="protein sequence ID" value="BCJ26868.1"/>
    <property type="molecule type" value="Genomic_DNA"/>
</dbReference>
<feature type="transmembrane region" description="Helical" evidence="6">
    <location>
        <begin position="62"/>
        <end position="82"/>
    </location>
</feature>
<accession>A0A810KXU4</accession>
<name>A0A810KXU4_9ACTN</name>
<keyword evidence="3 6" id="KW-0812">Transmembrane</keyword>
<evidence type="ECO:0000256" key="1">
    <source>
        <dbReference type="ARBA" id="ARBA00004651"/>
    </source>
</evidence>
<dbReference type="Pfam" id="PF07690">
    <property type="entry name" value="MFS_1"/>
    <property type="match status" value="1"/>
</dbReference>
<dbReference type="PANTHER" id="PTHR23513:SF17">
    <property type="entry name" value="MEMBRANE PROTEIN"/>
    <property type="match status" value="1"/>
</dbReference>
<keyword evidence="4 6" id="KW-1133">Transmembrane helix</keyword>
<dbReference type="SUPFAM" id="SSF103473">
    <property type="entry name" value="MFS general substrate transporter"/>
    <property type="match status" value="1"/>
</dbReference>
<dbReference type="CDD" id="cd06173">
    <property type="entry name" value="MFS_MefA_like"/>
    <property type="match status" value="1"/>
</dbReference>
<evidence type="ECO:0000256" key="5">
    <source>
        <dbReference type="ARBA" id="ARBA00023136"/>
    </source>
</evidence>
<gene>
    <name evidence="7" type="ORF">Asera_09760</name>
</gene>
<evidence type="ECO:0000313" key="8">
    <source>
        <dbReference type="Proteomes" id="UP000680750"/>
    </source>
</evidence>
<dbReference type="OrthoDB" id="9793136at2"/>
<reference evidence="7" key="1">
    <citation type="submission" date="2020-08" db="EMBL/GenBank/DDBJ databases">
        <title>Whole genome shotgun sequence of Actinocatenispora sera NBRC 101916.</title>
        <authorList>
            <person name="Komaki H."/>
            <person name="Tamura T."/>
        </authorList>
    </citation>
    <scope>NUCLEOTIDE SEQUENCE</scope>
    <source>
        <strain evidence="7">NBRC 101916</strain>
    </source>
</reference>
<protein>
    <submittedName>
        <fullName evidence="7">MFS transporter</fullName>
    </submittedName>
</protein>
<dbReference type="KEGG" id="aser:Asera_09760"/>
<evidence type="ECO:0000256" key="3">
    <source>
        <dbReference type="ARBA" id="ARBA00022692"/>
    </source>
</evidence>
<feature type="transmembrane region" description="Helical" evidence="6">
    <location>
        <begin position="30"/>
        <end position="50"/>
    </location>
</feature>
<dbReference type="RefSeq" id="WP_051802932.1">
    <property type="nucleotide sequence ID" value="NZ_AP023354.1"/>
</dbReference>
<evidence type="ECO:0000256" key="6">
    <source>
        <dbReference type="SAM" id="Phobius"/>
    </source>
</evidence>
<dbReference type="Proteomes" id="UP000680750">
    <property type="component" value="Chromosome"/>
</dbReference>
<dbReference type="AlphaFoldDB" id="A0A810KXU4"/>
<feature type="transmembrane region" description="Helical" evidence="6">
    <location>
        <begin position="187"/>
        <end position="206"/>
    </location>
</feature>
<feature type="transmembrane region" description="Helical" evidence="6">
    <location>
        <begin position="360"/>
        <end position="379"/>
    </location>
</feature>
<evidence type="ECO:0000256" key="4">
    <source>
        <dbReference type="ARBA" id="ARBA00022989"/>
    </source>
</evidence>
<evidence type="ECO:0000313" key="7">
    <source>
        <dbReference type="EMBL" id="BCJ26868.1"/>
    </source>
</evidence>
<dbReference type="Gene3D" id="1.20.1250.20">
    <property type="entry name" value="MFS general substrate transporter like domains"/>
    <property type="match status" value="1"/>
</dbReference>
<dbReference type="InterPro" id="IPR011701">
    <property type="entry name" value="MFS"/>
</dbReference>
<feature type="transmembrane region" description="Helical" evidence="6">
    <location>
        <begin position="274"/>
        <end position="292"/>
    </location>
</feature>
<keyword evidence="2" id="KW-1003">Cell membrane</keyword>
<sequence>MSGAVARGRSREGDTAATAVVRPAHRDPNVLRWLTAYTASVTGDLVYFLALSWAATRIAGPSYVGLVVACGAVPRAVLMLAGGVVADRFGPRRIAVASDTTRCVVIGAVAVTILLTSPGLGLLIAAAVVFGVVDALFMPAVGAFPPRITTSGQLARLQGMRGLSIRLSNAVGPMLAGVVLATGSSPAAFGAASALFAVSLLLLLRVRTTPAPAATRVPAWRGLGEGLRYLRGHRVLAPLVVVVGLSEMCFSGPVGLGLVLLADEHGWGATGMGWIASAFSVGGAAAALLVAARRRIPRAGLVSAGALLATAAGTAGIGFAPSLPLAVLLGGSMGLTSGVTSTLTGALVQTEADPGYLGRITAVTTLGTLGLAPILFPAVGLTVAAWGSAAFFTGCAAICLIAAAVGLAARALRRAELHPAGTSG</sequence>
<feature type="transmembrane region" description="Helical" evidence="6">
    <location>
        <begin position="235"/>
        <end position="262"/>
    </location>
</feature>